<dbReference type="SUPFAM" id="SSF55347">
    <property type="entry name" value="Glyceraldehyde-3-phosphate dehydrogenase-like, C-terminal domain"/>
    <property type="match status" value="1"/>
</dbReference>
<name>A0A9Y2KZR5_9RHOB</name>
<dbReference type="SUPFAM" id="SSF51735">
    <property type="entry name" value="NAD(P)-binding Rossmann-fold domains"/>
    <property type="match status" value="1"/>
</dbReference>
<feature type="domain" description="GFO/IDH/MocA-like oxidoreductase" evidence="3">
    <location>
        <begin position="145"/>
        <end position="274"/>
    </location>
</feature>
<dbReference type="InterPro" id="IPR051317">
    <property type="entry name" value="Gfo/Idh/MocA_oxidoreduct"/>
</dbReference>
<feature type="domain" description="Gfo/Idh/MocA-like oxidoreductase N-terminal" evidence="2">
    <location>
        <begin position="7"/>
        <end position="135"/>
    </location>
</feature>
<dbReference type="Gene3D" id="3.30.360.10">
    <property type="entry name" value="Dihydrodipicolinate Reductase, domain 2"/>
    <property type="match status" value="1"/>
</dbReference>
<dbReference type="InterPro" id="IPR036291">
    <property type="entry name" value="NAD(P)-bd_dom_sf"/>
</dbReference>
<proteinExistence type="predicted"/>
<protein>
    <submittedName>
        <fullName evidence="4">Gfo/Idh/MocA family oxidoreductase</fullName>
    </submittedName>
</protein>
<dbReference type="AlphaFoldDB" id="A0A9Y2KZR5"/>
<dbReference type="Pfam" id="PF22725">
    <property type="entry name" value="GFO_IDH_MocA_C3"/>
    <property type="match status" value="1"/>
</dbReference>
<dbReference type="PANTHER" id="PTHR43708">
    <property type="entry name" value="CONSERVED EXPRESSED OXIDOREDUCTASE (EUROFUNG)"/>
    <property type="match status" value="1"/>
</dbReference>
<keyword evidence="5" id="KW-1185">Reference proteome</keyword>
<gene>
    <name evidence="4" type="ORF">QPJ95_01625</name>
</gene>
<evidence type="ECO:0000259" key="3">
    <source>
        <dbReference type="Pfam" id="PF22725"/>
    </source>
</evidence>
<feature type="region of interest" description="Disordered" evidence="1">
    <location>
        <begin position="174"/>
        <end position="194"/>
    </location>
</feature>
<sequence length="379" mass="40957">MSDTKPIRLGMVGGGNDAFIGAVHRIASRIDGGFQLIAGALSSTPEKSIASGAALGLVPDRTYEDFKAMAIREARLKDGIEAVAIVTPNHMHYPVAREFLRRGIHVICDKPLTSTLADAKKLVKAVESSDALFILTHNYTGYPMVRQAREMIANGDLGDIRVVQAEYPQDWMTEPQDNKQAEWRTDPARSGAGGSVGDIGTHAFNLLSFVTGLKTEALAADLQSFVPGRRLDDNAHVMLRFDGGARGMLWCSQVAPGNENGLRLRVYGAKGGIEWDQEDPNKLWFTPFGEPKRLMTRGGNGAGEAANRVTRTPGGHPEGYLEGFANIYAEAARAIRARQADEPLPPEVVFPTVQDGLTGVQFIQACVTSSSRNSAWVAL</sequence>
<dbReference type="InterPro" id="IPR000683">
    <property type="entry name" value="Gfo/Idh/MocA-like_OxRdtase_N"/>
</dbReference>
<dbReference type="PANTHER" id="PTHR43708:SF3">
    <property type="entry name" value="OXIDOREDUCTASE"/>
    <property type="match status" value="1"/>
</dbReference>
<accession>A0A9Y2KZR5</accession>
<dbReference type="Proteomes" id="UP001238334">
    <property type="component" value="Chromosome"/>
</dbReference>
<dbReference type="RefSeq" id="WP_270918868.1">
    <property type="nucleotide sequence ID" value="NZ_CP127247.1"/>
</dbReference>
<evidence type="ECO:0000256" key="1">
    <source>
        <dbReference type="SAM" id="MobiDB-lite"/>
    </source>
</evidence>
<evidence type="ECO:0000313" key="4">
    <source>
        <dbReference type="EMBL" id="WIY25678.1"/>
    </source>
</evidence>
<reference evidence="4 5" key="1">
    <citation type="submission" date="2023-06" db="EMBL/GenBank/DDBJ databases">
        <title>Parasedimentitalea psychrophila sp. nov., a psychrophilic bacterium isolated from deep-sea sediment.</title>
        <authorList>
            <person name="Li A."/>
        </authorList>
    </citation>
    <scope>NUCLEOTIDE SEQUENCE [LARGE SCALE GENOMIC DNA]</scope>
    <source>
        <strain evidence="4 5">QS115</strain>
    </source>
</reference>
<organism evidence="4 5">
    <name type="scientific">Parasedimentitalea psychrophila</name>
    <dbReference type="NCBI Taxonomy" id="2997337"/>
    <lineage>
        <taxon>Bacteria</taxon>
        <taxon>Pseudomonadati</taxon>
        <taxon>Pseudomonadota</taxon>
        <taxon>Alphaproteobacteria</taxon>
        <taxon>Rhodobacterales</taxon>
        <taxon>Paracoccaceae</taxon>
        <taxon>Parasedimentitalea</taxon>
    </lineage>
</organism>
<dbReference type="EMBL" id="CP127247">
    <property type="protein sequence ID" value="WIY25678.1"/>
    <property type="molecule type" value="Genomic_DNA"/>
</dbReference>
<dbReference type="KEGG" id="ppso:QPJ95_01625"/>
<dbReference type="Gene3D" id="3.40.50.720">
    <property type="entry name" value="NAD(P)-binding Rossmann-like Domain"/>
    <property type="match status" value="1"/>
</dbReference>
<evidence type="ECO:0000313" key="5">
    <source>
        <dbReference type="Proteomes" id="UP001238334"/>
    </source>
</evidence>
<dbReference type="Pfam" id="PF01408">
    <property type="entry name" value="GFO_IDH_MocA"/>
    <property type="match status" value="1"/>
</dbReference>
<evidence type="ECO:0000259" key="2">
    <source>
        <dbReference type="Pfam" id="PF01408"/>
    </source>
</evidence>
<feature type="compositionally biased region" description="Basic and acidic residues" evidence="1">
    <location>
        <begin position="176"/>
        <end position="187"/>
    </location>
</feature>
<dbReference type="GO" id="GO:0000166">
    <property type="term" value="F:nucleotide binding"/>
    <property type="evidence" value="ECO:0007669"/>
    <property type="project" value="InterPro"/>
</dbReference>
<dbReference type="InterPro" id="IPR055170">
    <property type="entry name" value="GFO_IDH_MocA-like_dom"/>
</dbReference>